<keyword evidence="8" id="KW-1185">Reference proteome</keyword>
<feature type="transmembrane region" description="Helical" evidence="6">
    <location>
        <begin position="90"/>
        <end position="113"/>
    </location>
</feature>
<evidence type="ECO:0000313" key="7">
    <source>
        <dbReference type="EMBL" id="MFD1216915.1"/>
    </source>
</evidence>
<evidence type="ECO:0000313" key="8">
    <source>
        <dbReference type="Proteomes" id="UP001597264"/>
    </source>
</evidence>
<feature type="transmembrane region" description="Helical" evidence="6">
    <location>
        <begin position="34"/>
        <end position="52"/>
    </location>
</feature>
<feature type="transmembrane region" description="Helical" evidence="6">
    <location>
        <begin position="64"/>
        <end position="84"/>
    </location>
</feature>
<keyword evidence="3 6" id="KW-0812">Transmembrane</keyword>
<protein>
    <submittedName>
        <fullName evidence="7">CidA/LrgA family protein</fullName>
    </submittedName>
</protein>
<dbReference type="PANTHER" id="PTHR33931">
    <property type="entry name" value="HOLIN-LIKE PROTEIN CIDA-RELATED"/>
    <property type="match status" value="1"/>
</dbReference>
<organism evidence="7 8">
    <name type="scientific">Microbulbifer celer</name>
    <dbReference type="NCBI Taxonomy" id="435905"/>
    <lineage>
        <taxon>Bacteria</taxon>
        <taxon>Pseudomonadati</taxon>
        <taxon>Pseudomonadota</taxon>
        <taxon>Gammaproteobacteria</taxon>
        <taxon>Cellvibrionales</taxon>
        <taxon>Microbulbiferaceae</taxon>
        <taxon>Microbulbifer</taxon>
    </lineage>
</organism>
<evidence type="ECO:0000256" key="1">
    <source>
        <dbReference type="ARBA" id="ARBA00004651"/>
    </source>
</evidence>
<evidence type="ECO:0000256" key="4">
    <source>
        <dbReference type="ARBA" id="ARBA00022989"/>
    </source>
</evidence>
<comment type="caution">
    <text evidence="7">The sequence shown here is derived from an EMBL/GenBank/DDBJ whole genome shotgun (WGS) entry which is preliminary data.</text>
</comment>
<reference evidence="8" key="1">
    <citation type="journal article" date="2019" name="Int. J. Syst. Evol. Microbiol.">
        <title>The Global Catalogue of Microorganisms (GCM) 10K type strain sequencing project: providing services to taxonomists for standard genome sequencing and annotation.</title>
        <authorList>
            <consortium name="The Broad Institute Genomics Platform"/>
            <consortium name="The Broad Institute Genome Sequencing Center for Infectious Disease"/>
            <person name="Wu L."/>
            <person name="Ma J."/>
        </authorList>
    </citation>
    <scope>NUCLEOTIDE SEQUENCE [LARGE SCALE GENOMIC DNA]</scope>
    <source>
        <strain evidence="8">CCUG 54356</strain>
    </source>
</reference>
<sequence>MSLKSAAQWLGGAALLLLCELIGRALVDLLSLPIPGSVVGMVLLLVGLLIYGEVPSGLARVSELLLRFLVLIFLPASVGIYFLRDLSPRDWIVLMTAMVIGTLISLTLTALLLNRLIQRSNGRQQREQGNG</sequence>
<comment type="subcellular location">
    <subcellularLocation>
        <location evidence="1">Cell membrane</location>
        <topology evidence="1">Multi-pass membrane protein</topology>
    </subcellularLocation>
</comment>
<proteinExistence type="predicted"/>
<evidence type="ECO:0000256" key="6">
    <source>
        <dbReference type="SAM" id="Phobius"/>
    </source>
</evidence>
<keyword evidence="2" id="KW-1003">Cell membrane</keyword>
<evidence type="ECO:0000256" key="2">
    <source>
        <dbReference type="ARBA" id="ARBA00022475"/>
    </source>
</evidence>
<dbReference type="Pfam" id="PF03788">
    <property type="entry name" value="LrgA"/>
    <property type="match status" value="1"/>
</dbReference>
<dbReference type="Proteomes" id="UP001597264">
    <property type="component" value="Unassembled WGS sequence"/>
</dbReference>
<keyword evidence="4 6" id="KW-1133">Transmembrane helix</keyword>
<accession>A0ABW3UAV0</accession>
<keyword evidence="5 6" id="KW-0472">Membrane</keyword>
<dbReference type="InterPro" id="IPR005538">
    <property type="entry name" value="LrgA/CidA"/>
</dbReference>
<gene>
    <name evidence="7" type="ORF">ACFQ2X_09905</name>
</gene>
<dbReference type="EMBL" id="JBHTLR010000008">
    <property type="protein sequence ID" value="MFD1216915.1"/>
    <property type="molecule type" value="Genomic_DNA"/>
</dbReference>
<dbReference type="RefSeq" id="WP_230437092.1">
    <property type="nucleotide sequence ID" value="NZ_CP087715.1"/>
</dbReference>
<dbReference type="PANTHER" id="PTHR33931:SF2">
    <property type="entry name" value="HOLIN-LIKE PROTEIN CIDA"/>
    <property type="match status" value="1"/>
</dbReference>
<evidence type="ECO:0000256" key="3">
    <source>
        <dbReference type="ARBA" id="ARBA00022692"/>
    </source>
</evidence>
<evidence type="ECO:0000256" key="5">
    <source>
        <dbReference type="ARBA" id="ARBA00023136"/>
    </source>
</evidence>
<name>A0ABW3UAV0_9GAMM</name>